<proteinExistence type="predicted"/>
<evidence type="ECO:0000313" key="10">
    <source>
        <dbReference type="EMBL" id="ADO82488.1"/>
    </source>
</evidence>
<dbReference type="FunFam" id="3.40.50.2300:FF:000001">
    <property type="entry name" value="DNA-binding response regulator PhoB"/>
    <property type="match status" value="1"/>
</dbReference>
<evidence type="ECO:0000313" key="11">
    <source>
        <dbReference type="Proteomes" id="UP000006875"/>
    </source>
</evidence>
<dbReference type="AlphaFoldDB" id="E3H6W9"/>
<dbReference type="InterPro" id="IPR039420">
    <property type="entry name" value="WalR-like"/>
</dbReference>
<keyword evidence="4 7" id="KW-0238">DNA-binding</keyword>
<dbReference type="SMART" id="SM00448">
    <property type="entry name" value="REC"/>
    <property type="match status" value="1"/>
</dbReference>
<sequence>MDKKILLAEDDWKLRRIASDFLKKEGYLVIEAEDGEQAIEFFFNNKIDLVILDIMMPKLDGWDVCREIRSERKNVPIIMLTAKGDEDDILKGYKLKTDEYVTKPVSLKILMAKVKALLRRNNNDSIINMGKLIINDSSHVVTLDGEILELSPREYEMLLYFVINKGIALSREKIITSLWGYDYEGDRRAVDSQIKRIRKKLGGEYIETVRGVGYKFEVS</sequence>
<feature type="DNA-binding region" description="OmpR/PhoB-type" evidence="7">
    <location>
        <begin position="124"/>
        <end position="218"/>
    </location>
</feature>
<keyword evidence="1 6" id="KW-0597">Phosphoprotein</keyword>
<dbReference type="HOGENOM" id="CLU_000445_30_3_0"/>
<dbReference type="Pfam" id="PF00486">
    <property type="entry name" value="Trans_reg_C"/>
    <property type="match status" value="1"/>
</dbReference>
<dbReference type="PROSITE" id="PS51755">
    <property type="entry name" value="OMPR_PHOB"/>
    <property type="match status" value="1"/>
</dbReference>
<keyword evidence="11" id="KW-1185">Reference proteome</keyword>
<dbReference type="GO" id="GO:0006355">
    <property type="term" value="P:regulation of DNA-templated transcription"/>
    <property type="evidence" value="ECO:0007669"/>
    <property type="project" value="InterPro"/>
</dbReference>
<dbReference type="Proteomes" id="UP000006875">
    <property type="component" value="Chromosome"/>
</dbReference>
<dbReference type="PANTHER" id="PTHR48111:SF73">
    <property type="entry name" value="ALKALINE PHOSPHATASE SYNTHESIS TRANSCRIPTIONAL REGULATORY PROTEIN PHOP"/>
    <property type="match status" value="1"/>
</dbReference>
<dbReference type="SMART" id="SM00862">
    <property type="entry name" value="Trans_reg_C"/>
    <property type="match status" value="1"/>
</dbReference>
<name>E3H6W9_ILYPC</name>
<dbReference type="InterPro" id="IPR001867">
    <property type="entry name" value="OmpR/PhoB-type_DNA-bd"/>
</dbReference>
<dbReference type="CDD" id="cd00383">
    <property type="entry name" value="trans_reg_C"/>
    <property type="match status" value="1"/>
</dbReference>
<organism evidence="10 11">
    <name type="scientific">Ilyobacter polytropus (strain ATCC 51220 / DSM 2926 / LMG 16218 / CuHBu1)</name>
    <dbReference type="NCBI Taxonomy" id="572544"/>
    <lineage>
        <taxon>Bacteria</taxon>
        <taxon>Fusobacteriati</taxon>
        <taxon>Fusobacteriota</taxon>
        <taxon>Fusobacteriia</taxon>
        <taxon>Fusobacteriales</taxon>
        <taxon>Fusobacteriaceae</taxon>
        <taxon>Ilyobacter</taxon>
    </lineage>
</organism>
<dbReference type="eggNOG" id="COG0745">
    <property type="taxonomic scope" value="Bacteria"/>
</dbReference>
<dbReference type="InterPro" id="IPR011006">
    <property type="entry name" value="CheY-like_superfamily"/>
</dbReference>
<gene>
    <name evidence="10" type="ordered locus">Ilyop_0701</name>
</gene>
<dbReference type="OrthoDB" id="86474at2"/>
<dbReference type="SUPFAM" id="SSF52172">
    <property type="entry name" value="CheY-like"/>
    <property type="match status" value="1"/>
</dbReference>
<dbReference type="Pfam" id="PF00072">
    <property type="entry name" value="Response_reg"/>
    <property type="match status" value="1"/>
</dbReference>
<dbReference type="GO" id="GO:0000156">
    <property type="term" value="F:phosphorelay response regulator activity"/>
    <property type="evidence" value="ECO:0007669"/>
    <property type="project" value="TreeGrafter"/>
</dbReference>
<dbReference type="GO" id="GO:0000976">
    <property type="term" value="F:transcription cis-regulatory region binding"/>
    <property type="evidence" value="ECO:0007669"/>
    <property type="project" value="TreeGrafter"/>
</dbReference>
<dbReference type="Gene3D" id="1.10.10.10">
    <property type="entry name" value="Winged helix-like DNA-binding domain superfamily/Winged helix DNA-binding domain"/>
    <property type="match status" value="1"/>
</dbReference>
<keyword evidence="5" id="KW-0804">Transcription</keyword>
<evidence type="ECO:0000256" key="7">
    <source>
        <dbReference type="PROSITE-ProRule" id="PRU01091"/>
    </source>
</evidence>
<feature type="modified residue" description="4-aspartylphosphate" evidence="6">
    <location>
        <position position="53"/>
    </location>
</feature>
<dbReference type="PANTHER" id="PTHR48111">
    <property type="entry name" value="REGULATOR OF RPOS"/>
    <property type="match status" value="1"/>
</dbReference>
<dbReference type="RefSeq" id="WP_013387158.1">
    <property type="nucleotide sequence ID" value="NC_014632.1"/>
</dbReference>
<evidence type="ECO:0000256" key="3">
    <source>
        <dbReference type="ARBA" id="ARBA00023015"/>
    </source>
</evidence>
<evidence type="ECO:0000256" key="1">
    <source>
        <dbReference type="ARBA" id="ARBA00022553"/>
    </source>
</evidence>
<accession>E3H6W9</accession>
<dbReference type="STRING" id="572544.Ilyop_0701"/>
<keyword evidence="2" id="KW-0902">Two-component regulatory system</keyword>
<evidence type="ECO:0000259" key="8">
    <source>
        <dbReference type="PROSITE" id="PS50110"/>
    </source>
</evidence>
<evidence type="ECO:0000259" key="9">
    <source>
        <dbReference type="PROSITE" id="PS51755"/>
    </source>
</evidence>
<dbReference type="KEGG" id="ipo:Ilyop_0701"/>
<dbReference type="PROSITE" id="PS50110">
    <property type="entry name" value="RESPONSE_REGULATORY"/>
    <property type="match status" value="1"/>
</dbReference>
<dbReference type="EMBL" id="CP002281">
    <property type="protein sequence ID" value="ADO82488.1"/>
    <property type="molecule type" value="Genomic_DNA"/>
</dbReference>
<dbReference type="InterPro" id="IPR036388">
    <property type="entry name" value="WH-like_DNA-bd_sf"/>
</dbReference>
<feature type="domain" description="OmpR/PhoB-type" evidence="9">
    <location>
        <begin position="124"/>
        <end position="218"/>
    </location>
</feature>
<protein>
    <submittedName>
        <fullName evidence="10">Two component transcriptional regulator, winged helix family</fullName>
    </submittedName>
</protein>
<dbReference type="FunFam" id="1.10.10.10:FF:000018">
    <property type="entry name" value="DNA-binding response regulator ResD"/>
    <property type="match status" value="1"/>
</dbReference>
<dbReference type="CDD" id="cd17574">
    <property type="entry name" value="REC_OmpR"/>
    <property type="match status" value="1"/>
</dbReference>
<dbReference type="InterPro" id="IPR001789">
    <property type="entry name" value="Sig_transdc_resp-reg_receiver"/>
</dbReference>
<feature type="domain" description="Response regulatory" evidence="8">
    <location>
        <begin position="4"/>
        <end position="118"/>
    </location>
</feature>
<keyword evidence="3" id="KW-0805">Transcription regulation</keyword>
<dbReference type="Gene3D" id="3.40.50.2300">
    <property type="match status" value="1"/>
</dbReference>
<evidence type="ECO:0000256" key="2">
    <source>
        <dbReference type="ARBA" id="ARBA00023012"/>
    </source>
</evidence>
<dbReference type="GO" id="GO:0005829">
    <property type="term" value="C:cytosol"/>
    <property type="evidence" value="ECO:0007669"/>
    <property type="project" value="TreeGrafter"/>
</dbReference>
<evidence type="ECO:0000256" key="4">
    <source>
        <dbReference type="ARBA" id="ARBA00023125"/>
    </source>
</evidence>
<dbReference type="GO" id="GO:0032993">
    <property type="term" value="C:protein-DNA complex"/>
    <property type="evidence" value="ECO:0007669"/>
    <property type="project" value="TreeGrafter"/>
</dbReference>
<evidence type="ECO:0000256" key="6">
    <source>
        <dbReference type="PROSITE-ProRule" id="PRU00169"/>
    </source>
</evidence>
<reference evidence="10 11" key="1">
    <citation type="journal article" date="2010" name="Stand. Genomic Sci.">
        <title>Complete genome sequence of Ilyobacter polytropus type strain (CuHbu1).</title>
        <authorList>
            <person name="Sikorski J."/>
            <person name="Chertkov O."/>
            <person name="Lapidus A."/>
            <person name="Nolan M."/>
            <person name="Lucas S."/>
            <person name="Del Rio T.G."/>
            <person name="Tice H."/>
            <person name="Cheng J.F."/>
            <person name="Tapia R."/>
            <person name="Han C."/>
            <person name="Goodwin L."/>
            <person name="Pitluck S."/>
            <person name="Liolios K."/>
            <person name="Ivanova N."/>
            <person name="Mavromatis K."/>
            <person name="Mikhailova N."/>
            <person name="Pati A."/>
            <person name="Chen A."/>
            <person name="Palaniappan K."/>
            <person name="Land M."/>
            <person name="Hauser L."/>
            <person name="Chang Y.J."/>
            <person name="Jeffries C.D."/>
            <person name="Brambilla E."/>
            <person name="Yasawong M."/>
            <person name="Rohde M."/>
            <person name="Pukall R."/>
            <person name="Spring S."/>
            <person name="Goker M."/>
            <person name="Woyke T."/>
            <person name="Bristow J."/>
            <person name="Eisen J.A."/>
            <person name="Markowitz V."/>
            <person name="Hugenholtz P."/>
            <person name="Kyrpides N.C."/>
            <person name="Klenk H.P."/>
        </authorList>
    </citation>
    <scope>NUCLEOTIDE SEQUENCE [LARGE SCALE GENOMIC DNA]</scope>
    <source>
        <strain evidence="11">ATCC 51220 / DSM 2926 / LMG 16218 / CuHBu1</strain>
    </source>
</reference>
<evidence type="ECO:0000256" key="5">
    <source>
        <dbReference type="ARBA" id="ARBA00023163"/>
    </source>
</evidence>